<evidence type="ECO:0000313" key="2">
    <source>
        <dbReference type="Proteomes" id="UP000184301"/>
    </source>
</evidence>
<dbReference type="Proteomes" id="UP000184301">
    <property type="component" value="Unassembled WGS sequence"/>
</dbReference>
<name>A0A1M6SHJ6_9FIRM</name>
<gene>
    <name evidence="1" type="ORF">SAMN02745243_02955</name>
</gene>
<sequence length="112" mass="11892">MNKEHTQESCGHQKECSTCTSVTSHYAAVSVPLKLHPYATVGELEMECCGEPVITLRPSQGTNSSCGCELTVTQTICVRIPLEYGTTADVGETSAICKSKPNCGGASHKQSQ</sequence>
<organism evidence="1 2">
    <name type="scientific">Hespellia stercorisuis DSM 15480</name>
    <dbReference type="NCBI Taxonomy" id="1121950"/>
    <lineage>
        <taxon>Bacteria</taxon>
        <taxon>Bacillati</taxon>
        <taxon>Bacillota</taxon>
        <taxon>Clostridia</taxon>
        <taxon>Lachnospirales</taxon>
        <taxon>Lachnospiraceae</taxon>
        <taxon>Hespellia</taxon>
    </lineage>
</organism>
<accession>A0A1M6SHJ6</accession>
<evidence type="ECO:0000313" key="1">
    <source>
        <dbReference type="EMBL" id="SHK44175.1"/>
    </source>
</evidence>
<reference evidence="1 2" key="1">
    <citation type="submission" date="2016-11" db="EMBL/GenBank/DDBJ databases">
        <authorList>
            <person name="Jaros S."/>
            <person name="Januszkiewicz K."/>
            <person name="Wedrychowicz H."/>
        </authorList>
    </citation>
    <scope>NUCLEOTIDE SEQUENCE [LARGE SCALE GENOMIC DNA]</scope>
    <source>
        <strain evidence="1 2">DSM 15480</strain>
    </source>
</reference>
<proteinExistence type="predicted"/>
<protein>
    <submittedName>
        <fullName evidence="1">Uncharacterized protein</fullName>
    </submittedName>
</protein>
<dbReference type="EMBL" id="FQZY01000049">
    <property type="protein sequence ID" value="SHK44175.1"/>
    <property type="molecule type" value="Genomic_DNA"/>
</dbReference>
<dbReference type="AlphaFoldDB" id="A0A1M6SHJ6"/>
<dbReference type="STRING" id="1121950.SAMN02745243_02955"/>
<keyword evidence="2" id="KW-1185">Reference proteome</keyword>